<dbReference type="Proteomes" id="UP001164250">
    <property type="component" value="Chromosome 8"/>
</dbReference>
<accession>A0ACC1AUX9</accession>
<protein>
    <submittedName>
        <fullName evidence="1">Uncharacterized protein</fullName>
    </submittedName>
</protein>
<gene>
    <name evidence="1" type="ORF">Patl1_12818</name>
</gene>
<sequence>MAEFELFSDSTSKSTFKSMEIGDHLEASEIDNLDIETEIQCLRERINKEDANEIVEKLKSAIQSLRALEKQESDLQSNCNAKRCELEAEVTELETNLAAGYDSNSLSDDLNESIEKLNLVKRELAARLRDILCVKRKLGDVPSHSELIQYVSFHGLVSKFYHIYCTVIKTQLNGFSPPFLHALCRYERRFSELYTHIQEKHQKTQKYYATYNALLEIKELMLKETSLLNSISSQFQDAITSTAGRMKLIDSMEKIVKGSQQKLEKVQLGLREEQKACDALKERHAAAVAEQRRCHSLLKAFQEECAKNEKLRTLRSV</sequence>
<reference evidence="2" key="1">
    <citation type="journal article" date="2023" name="G3 (Bethesda)">
        <title>Genome assembly and association tests identify interacting loci associated with vigor, precocity, and sex in interspecific pistachio rootstocks.</title>
        <authorList>
            <person name="Palmer W."/>
            <person name="Jacygrad E."/>
            <person name="Sagayaradj S."/>
            <person name="Cavanaugh K."/>
            <person name="Han R."/>
            <person name="Bertier L."/>
            <person name="Beede B."/>
            <person name="Kafkas S."/>
            <person name="Golino D."/>
            <person name="Preece J."/>
            <person name="Michelmore R."/>
        </authorList>
    </citation>
    <scope>NUCLEOTIDE SEQUENCE [LARGE SCALE GENOMIC DNA]</scope>
</reference>
<evidence type="ECO:0000313" key="1">
    <source>
        <dbReference type="EMBL" id="KAJ0090500.1"/>
    </source>
</evidence>
<proteinExistence type="predicted"/>
<name>A0ACC1AUX9_9ROSI</name>
<evidence type="ECO:0000313" key="2">
    <source>
        <dbReference type="Proteomes" id="UP001164250"/>
    </source>
</evidence>
<keyword evidence="2" id="KW-1185">Reference proteome</keyword>
<dbReference type="EMBL" id="CM047904">
    <property type="protein sequence ID" value="KAJ0090500.1"/>
    <property type="molecule type" value="Genomic_DNA"/>
</dbReference>
<comment type="caution">
    <text evidence="1">The sequence shown here is derived from an EMBL/GenBank/DDBJ whole genome shotgun (WGS) entry which is preliminary data.</text>
</comment>
<organism evidence="1 2">
    <name type="scientific">Pistacia atlantica</name>
    <dbReference type="NCBI Taxonomy" id="434234"/>
    <lineage>
        <taxon>Eukaryota</taxon>
        <taxon>Viridiplantae</taxon>
        <taxon>Streptophyta</taxon>
        <taxon>Embryophyta</taxon>
        <taxon>Tracheophyta</taxon>
        <taxon>Spermatophyta</taxon>
        <taxon>Magnoliopsida</taxon>
        <taxon>eudicotyledons</taxon>
        <taxon>Gunneridae</taxon>
        <taxon>Pentapetalae</taxon>
        <taxon>rosids</taxon>
        <taxon>malvids</taxon>
        <taxon>Sapindales</taxon>
        <taxon>Anacardiaceae</taxon>
        <taxon>Pistacia</taxon>
    </lineage>
</organism>